<dbReference type="Gene3D" id="1.10.10.10">
    <property type="entry name" value="Winged helix-like DNA-binding domain superfamily/Winged helix DNA-binding domain"/>
    <property type="match status" value="1"/>
</dbReference>
<name>A0ABQ6YX54_9ENTE</name>
<dbReference type="PROSITE" id="PS50931">
    <property type="entry name" value="HTH_LYSR"/>
    <property type="match status" value="1"/>
</dbReference>
<dbReference type="InterPro" id="IPR005119">
    <property type="entry name" value="LysR_subst-bd"/>
</dbReference>
<dbReference type="Proteomes" id="UP000782705">
    <property type="component" value="Unassembled WGS sequence"/>
</dbReference>
<dbReference type="PRINTS" id="PR00039">
    <property type="entry name" value="HTHLYSR"/>
</dbReference>
<keyword evidence="3" id="KW-0238">DNA-binding</keyword>
<dbReference type="SUPFAM" id="SSF53850">
    <property type="entry name" value="Periplasmic binding protein-like II"/>
    <property type="match status" value="1"/>
</dbReference>
<feature type="domain" description="HTH lysR-type" evidence="5">
    <location>
        <begin position="1"/>
        <end position="58"/>
    </location>
</feature>
<comment type="caution">
    <text evidence="6">The sequence shown here is derived from an EMBL/GenBank/DDBJ whole genome shotgun (WGS) entry which is preliminary data.</text>
</comment>
<dbReference type="Pfam" id="PF03466">
    <property type="entry name" value="LysR_substrate"/>
    <property type="match status" value="1"/>
</dbReference>
<sequence length="282" mass="32511">MFHVLRTFLSVYETHNFTRTADSLFLSQPTVSAQIKKLEEHLGVTLFIRNGKQEILPTKEADFLYPRFLKIIEEWEDATHHVNTQQHFREHCIFASSQTCGAFLMPKLAPVLVRNFPLIDFSFPIMSSEKIVFSLEKSKISFGLIETPERSNQLDRHLVTTDQLVLAGDLLSDHWILPDSSSPLGSINENYLKVRNLVPHIIRTNNHEMTLSLIKNGLGKTIISKIALDDSIPWEPLELESERNMYFLTRQKIVSEELAVVSTFIQELLQEKNNEFEQPDFS</sequence>
<evidence type="ECO:0000313" key="7">
    <source>
        <dbReference type="Proteomes" id="UP000782705"/>
    </source>
</evidence>
<dbReference type="Pfam" id="PF00126">
    <property type="entry name" value="HTH_1"/>
    <property type="match status" value="1"/>
</dbReference>
<dbReference type="InterPro" id="IPR000847">
    <property type="entry name" value="LysR_HTH_N"/>
</dbReference>
<evidence type="ECO:0000313" key="6">
    <source>
        <dbReference type="EMBL" id="KAF1302407.1"/>
    </source>
</evidence>
<evidence type="ECO:0000256" key="4">
    <source>
        <dbReference type="ARBA" id="ARBA00023163"/>
    </source>
</evidence>
<evidence type="ECO:0000256" key="1">
    <source>
        <dbReference type="ARBA" id="ARBA00009437"/>
    </source>
</evidence>
<keyword evidence="7" id="KW-1185">Reference proteome</keyword>
<organism evidence="6 7">
    <name type="scientific">Candidatus Enterococcus willemsii</name>
    <dbReference type="NCBI Taxonomy" id="1857215"/>
    <lineage>
        <taxon>Bacteria</taxon>
        <taxon>Bacillati</taxon>
        <taxon>Bacillota</taxon>
        <taxon>Bacilli</taxon>
        <taxon>Lactobacillales</taxon>
        <taxon>Enterococcaceae</taxon>
        <taxon>Enterococcus</taxon>
    </lineage>
</organism>
<accession>A0ABQ6YX54</accession>
<dbReference type="PANTHER" id="PTHR30126:SF40">
    <property type="entry name" value="HTH-TYPE TRANSCRIPTIONAL REGULATOR GLTR"/>
    <property type="match status" value="1"/>
</dbReference>
<dbReference type="InterPro" id="IPR036388">
    <property type="entry name" value="WH-like_DNA-bd_sf"/>
</dbReference>
<gene>
    <name evidence="6" type="ORF">BAU17_09125</name>
</gene>
<keyword evidence="2" id="KW-0805">Transcription regulation</keyword>
<evidence type="ECO:0000256" key="3">
    <source>
        <dbReference type="ARBA" id="ARBA00023125"/>
    </source>
</evidence>
<dbReference type="Gene3D" id="3.40.190.10">
    <property type="entry name" value="Periplasmic binding protein-like II"/>
    <property type="match status" value="2"/>
</dbReference>
<keyword evidence="4" id="KW-0804">Transcription</keyword>
<dbReference type="PANTHER" id="PTHR30126">
    <property type="entry name" value="HTH-TYPE TRANSCRIPTIONAL REGULATOR"/>
    <property type="match status" value="1"/>
</dbReference>
<dbReference type="SUPFAM" id="SSF46785">
    <property type="entry name" value="Winged helix' DNA-binding domain"/>
    <property type="match status" value="1"/>
</dbReference>
<dbReference type="RefSeq" id="WP_161902807.1">
    <property type="nucleotide sequence ID" value="NZ_MAEL01000052.1"/>
</dbReference>
<reference evidence="6 7" key="1">
    <citation type="submission" date="2016-06" db="EMBL/GenBank/DDBJ databases">
        <title>Four novel species of enterococci isolated from chicken manure.</title>
        <authorList>
            <person name="Van Tyne D."/>
        </authorList>
    </citation>
    <scope>NUCLEOTIDE SEQUENCE [LARGE SCALE GENOMIC DNA]</scope>
    <source>
        <strain evidence="6 7">CU12B</strain>
    </source>
</reference>
<protein>
    <submittedName>
        <fullName evidence="6">LysR family transcriptional regulator</fullName>
    </submittedName>
</protein>
<proteinExistence type="inferred from homology"/>
<evidence type="ECO:0000259" key="5">
    <source>
        <dbReference type="PROSITE" id="PS50931"/>
    </source>
</evidence>
<dbReference type="CDD" id="cd05466">
    <property type="entry name" value="PBP2_LTTR_substrate"/>
    <property type="match status" value="1"/>
</dbReference>
<evidence type="ECO:0000256" key="2">
    <source>
        <dbReference type="ARBA" id="ARBA00023015"/>
    </source>
</evidence>
<dbReference type="EMBL" id="MAEL01000052">
    <property type="protein sequence ID" value="KAF1302407.1"/>
    <property type="molecule type" value="Genomic_DNA"/>
</dbReference>
<comment type="similarity">
    <text evidence="1">Belongs to the LysR transcriptional regulatory family.</text>
</comment>
<dbReference type="InterPro" id="IPR036390">
    <property type="entry name" value="WH_DNA-bd_sf"/>
</dbReference>